<dbReference type="HOGENOM" id="CLU_151121_0_0_3"/>
<dbReference type="EMBL" id="CP003614">
    <property type="protein sequence ID" value="AFZ07752.1"/>
    <property type="molecule type" value="Genomic_DNA"/>
</dbReference>
<sequence length="125" mass="14438">MPKRLIVFKTESLSSPGWEDRLLSHTGALTSILAEHYDYSNKPLPQTGDRLRNFAQFKESADPKSPAASTHVRWGDWEVSRVEEYRPEIPNAEYDCLAVCYCCYSPIEPEWKELPKIQVSQLQKH</sequence>
<name>K9VJT0_9CYAN</name>
<evidence type="ECO:0000313" key="2">
    <source>
        <dbReference type="Proteomes" id="UP000010478"/>
    </source>
</evidence>
<dbReference type="OrthoDB" id="513689at2"/>
<organism evidence="1 2">
    <name type="scientific">Phormidium nigroviride PCC 7112</name>
    <dbReference type="NCBI Taxonomy" id="179408"/>
    <lineage>
        <taxon>Bacteria</taxon>
        <taxon>Bacillati</taxon>
        <taxon>Cyanobacteriota</taxon>
        <taxon>Cyanophyceae</taxon>
        <taxon>Oscillatoriophycideae</taxon>
        <taxon>Oscillatoriales</taxon>
        <taxon>Oscillatoriaceae</taxon>
        <taxon>Phormidium</taxon>
    </lineage>
</organism>
<dbReference type="Proteomes" id="UP000010478">
    <property type="component" value="Chromosome"/>
</dbReference>
<dbReference type="KEGG" id="oni:Osc7112_3374"/>
<protein>
    <submittedName>
        <fullName evidence="1">Uncharacterized protein</fullName>
    </submittedName>
</protein>
<proteinExistence type="predicted"/>
<dbReference type="eggNOG" id="ENOG5032VWR">
    <property type="taxonomic scope" value="Bacteria"/>
</dbReference>
<dbReference type="AlphaFoldDB" id="K9VJT0"/>
<reference evidence="1 2" key="1">
    <citation type="submission" date="2012-05" db="EMBL/GenBank/DDBJ databases">
        <title>Finished chromosome of genome of Oscillatoria sp. PCC 7112.</title>
        <authorList>
            <consortium name="US DOE Joint Genome Institute"/>
            <person name="Gugger M."/>
            <person name="Coursin T."/>
            <person name="Rippka R."/>
            <person name="Tandeau De Marsac N."/>
            <person name="Huntemann M."/>
            <person name="Wei C.-L."/>
            <person name="Han J."/>
            <person name="Detter J.C."/>
            <person name="Han C."/>
            <person name="Tapia R."/>
            <person name="Davenport K."/>
            <person name="Daligault H."/>
            <person name="Erkkila T."/>
            <person name="Gu W."/>
            <person name="Munk A.C.C."/>
            <person name="Teshima H."/>
            <person name="Xu Y."/>
            <person name="Chain P."/>
            <person name="Chen A."/>
            <person name="Krypides N."/>
            <person name="Mavromatis K."/>
            <person name="Markowitz V."/>
            <person name="Szeto E."/>
            <person name="Ivanova N."/>
            <person name="Mikhailova N."/>
            <person name="Ovchinnikova G."/>
            <person name="Pagani I."/>
            <person name="Pati A."/>
            <person name="Goodwin L."/>
            <person name="Peters L."/>
            <person name="Pitluck S."/>
            <person name="Woyke T."/>
            <person name="Kerfeld C."/>
        </authorList>
    </citation>
    <scope>NUCLEOTIDE SEQUENCE [LARGE SCALE GENOMIC DNA]</scope>
    <source>
        <strain evidence="1 2">PCC 7112</strain>
    </source>
</reference>
<evidence type="ECO:0000313" key="1">
    <source>
        <dbReference type="EMBL" id="AFZ07752.1"/>
    </source>
</evidence>
<accession>K9VJT0</accession>
<gene>
    <name evidence="1" type="ORF">Osc7112_3374</name>
</gene>
<keyword evidence="2" id="KW-1185">Reference proteome</keyword>
<dbReference type="RefSeq" id="WP_015177017.1">
    <property type="nucleotide sequence ID" value="NC_019729.1"/>
</dbReference>